<dbReference type="EMBL" id="HBFA01004807">
    <property type="protein sequence ID" value="CAD8652368.1"/>
    <property type="molecule type" value="Transcribed_RNA"/>
</dbReference>
<dbReference type="PANTHER" id="PTHR34356">
    <property type="entry name" value="ANTIGENIC HEAT-STABLE PROTEIN"/>
    <property type="match status" value="1"/>
</dbReference>
<sequence length="108" mass="12354">MGEPAKSSNVLDSMMENGTFDKFRENIVNQLKDNEELRSYTSDLVKKSQTLNAADARGQQKKILFEKLRSEIENKVMERASEAAWDILLSEEGIGKEIKEKVDEMMQP</sequence>
<dbReference type="PANTHER" id="PTHR34356:SF1">
    <property type="entry name" value="ANTIGENIC HEAT-STABLE PROTEIN"/>
    <property type="match status" value="1"/>
</dbReference>
<gene>
    <name evidence="1" type="ORF">POBO1169_LOCUS2460</name>
</gene>
<accession>A0A7S0QPS2</accession>
<reference evidence="1" key="1">
    <citation type="submission" date="2021-01" db="EMBL/GenBank/DDBJ databases">
        <authorList>
            <person name="Corre E."/>
            <person name="Pelletier E."/>
            <person name="Niang G."/>
            <person name="Scheremetjew M."/>
            <person name="Finn R."/>
            <person name="Kale V."/>
            <person name="Holt S."/>
            <person name="Cochrane G."/>
            <person name="Meng A."/>
            <person name="Brown T."/>
            <person name="Cohen L."/>
        </authorList>
    </citation>
    <scope>NUCLEOTIDE SEQUENCE</scope>
    <source>
        <strain evidence="1">CCMP722</strain>
    </source>
</reference>
<organism evidence="1">
    <name type="scientific">Pyramimonas obovata</name>
    <dbReference type="NCBI Taxonomy" id="1411642"/>
    <lineage>
        <taxon>Eukaryota</taxon>
        <taxon>Viridiplantae</taxon>
        <taxon>Chlorophyta</taxon>
        <taxon>Pyramimonadophyceae</taxon>
        <taxon>Pyramimonadales</taxon>
        <taxon>Pyramimonadaceae</taxon>
        <taxon>Pyramimonas</taxon>
        <taxon>Pyramimonas incertae sedis</taxon>
    </lineage>
</organism>
<protein>
    <submittedName>
        <fullName evidence="1">Uncharacterized protein</fullName>
    </submittedName>
</protein>
<name>A0A7S0QPS2_9CHLO</name>
<evidence type="ECO:0000313" key="1">
    <source>
        <dbReference type="EMBL" id="CAD8652368.1"/>
    </source>
</evidence>
<proteinExistence type="predicted"/>
<dbReference type="AlphaFoldDB" id="A0A7S0QPS2"/>